<dbReference type="Gene3D" id="3.30.1150.10">
    <property type="match status" value="1"/>
</dbReference>
<dbReference type="EMBL" id="JACBJI010000003">
    <property type="protein sequence ID" value="NYA70753.1"/>
    <property type="molecule type" value="Genomic_DNA"/>
</dbReference>
<evidence type="ECO:0000313" key="3">
    <source>
        <dbReference type="EMBL" id="NYA70753.1"/>
    </source>
</evidence>
<dbReference type="RefSeq" id="WP_176005579.1">
    <property type="nucleotide sequence ID" value="NZ_JABWMI010000010.1"/>
</dbReference>
<feature type="transmembrane region" description="Helical" evidence="2">
    <location>
        <begin position="12"/>
        <end position="32"/>
    </location>
</feature>
<feature type="compositionally biased region" description="Low complexity" evidence="1">
    <location>
        <begin position="75"/>
        <end position="89"/>
    </location>
</feature>
<evidence type="ECO:0000256" key="1">
    <source>
        <dbReference type="SAM" id="MobiDB-lite"/>
    </source>
</evidence>
<feature type="compositionally biased region" description="Basic and acidic residues" evidence="1">
    <location>
        <begin position="104"/>
        <end position="125"/>
    </location>
</feature>
<keyword evidence="2" id="KW-0472">Membrane</keyword>
<organism evidence="3 4">
    <name type="scientific">Flavobacterium agri</name>
    <dbReference type="NCBI Taxonomy" id="2743471"/>
    <lineage>
        <taxon>Bacteria</taxon>
        <taxon>Pseudomonadati</taxon>
        <taxon>Bacteroidota</taxon>
        <taxon>Flavobacteriia</taxon>
        <taxon>Flavobacteriales</taxon>
        <taxon>Flavobacteriaceae</taxon>
        <taxon>Flavobacterium</taxon>
    </lineage>
</organism>
<name>A0A7Y8Y2K9_9FLAO</name>
<comment type="caution">
    <text evidence="3">The sequence shown here is derived from an EMBL/GenBank/DDBJ whole genome shotgun (WGS) entry which is preliminary data.</text>
</comment>
<feature type="compositionally biased region" description="Gly residues" evidence="1">
    <location>
        <begin position="169"/>
        <end position="209"/>
    </location>
</feature>
<gene>
    <name evidence="3" type="ORF">HZF10_07485</name>
</gene>
<dbReference type="Proteomes" id="UP000535020">
    <property type="component" value="Unassembled WGS sequence"/>
</dbReference>
<evidence type="ECO:0000256" key="2">
    <source>
        <dbReference type="SAM" id="Phobius"/>
    </source>
</evidence>
<feature type="region of interest" description="Disordered" evidence="1">
    <location>
        <begin position="75"/>
        <end position="227"/>
    </location>
</feature>
<proteinExistence type="predicted"/>
<reference evidence="3 4" key="1">
    <citation type="submission" date="2020-07" db="EMBL/GenBank/DDBJ databases">
        <authorList>
            <person name="Sun Q."/>
        </authorList>
    </citation>
    <scope>NUCLEOTIDE SEQUENCE [LARGE SCALE GENOMIC DNA]</scope>
    <source>
        <strain evidence="3 4">MAH-1</strain>
    </source>
</reference>
<protein>
    <submittedName>
        <fullName evidence="3">Energy transducer TonB</fullName>
    </submittedName>
</protein>
<accession>A0A7Y8Y2K9</accession>
<keyword evidence="4" id="KW-1185">Reference proteome</keyword>
<keyword evidence="2" id="KW-0812">Transmembrane</keyword>
<evidence type="ECO:0000313" key="4">
    <source>
        <dbReference type="Proteomes" id="UP000535020"/>
    </source>
</evidence>
<sequence>MAISMTNNQKKSLGITSILFVLMFLTLFLIRFTDSMILNPELMEEGGGGGGDVAVNFGDSDYGMGDDFKNLEPVKQTAKAAPQPKASSSEILASDLDDAPVVAETKKTTEKPKKEEPLKPVEKPAPKPSKATTNAISDLLNGTSTGGDGNDNRAGNKGKANGDPYSNGYNGGGGSGGGKGGGQGTGEGIGSGSGYGGGSGSGRGNGNGPGNYFLGNRKAQSKPKPAYTCNEEGQVAVKIWVDRNGKVTRAQAGDRGTTNGARCLADQAERAALDTKWEPDNDAPETQIGKIIYSFKLTD</sequence>
<dbReference type="AlphaFoldDB" id="A0A7Y8Y2K9"/>
<dbReference type="SUPFAM" id="SSF74653">
    <property type="entry name" value="TolA/TonB C-terminal domain"/>
    <property type="match status" value="1"/>
</dbReference>
<keyword evidence="2" id="KW-1133">Transmembrane helix</keyword>